<dbReference type="SUPFAM" id="SSF53448">
    <property type="entry name" value="Nucleotide-diphospho-sugar transferases"/>
    <property type="match status" value="1"/>
</dbReference>
<dbReference type="InterPro" id="IPR012184">
    <property type="entry name" value="Bifunc_Mopterin-bd"/>
</dbReference>
<keyword evidence="1" id="KW-0460">Magnesium</keyword>
<dbReference type="CDD" id="cd03522">
    <property type="entry name" value="MoeA_like"/>
    <property type="match status" value="1"/>
</dbReference>
<dbReference type="InterPro" id="IPR025877">
    <property type="entry name" value="MobA-like_NTP_Trfase"/>
</dbReference>
<feature type="domain" description="MoaB/Mog" evidence="2">
    <location>
        <begin position="171"/>
        <end position="304"/>
    </location>
</feature>
<evidence type="ECO:0000313" key="3">
    <source>
        <dbReference type="EMBL" id="KAB7740083.1"/>
    </source>
</evidence>
<evidence type="ECO:0000313" key="4">
    <source>
        <dbReference type="Proteomes" id="UP000468901"/>
    </source>
</evidence>
<dbReference type="Pfam" id="PF12804">
    <property type="entry name" value="NTP_transf_3"/>
    <property type="match status" value="1"/>
</dbReference>
<dbReference type="RefSeq" id="WP_152215969.1">
    <property type="nucleotide sequence ID" value="NZ_WESC01000007.1"/>
</dbReference>
<dbReference type="Proteomes" id="UP000468901">
    <property type="component" value="Unassembled WGS sequence"/>
</dbReference>
<protein>
    <submittedName>
        <fullName evidence="3">NTP transferase domain-containing protein</fullName>
    </submittedName>
</protein>
<name>A0A6N6VJL3_9HYPH</name>
<keyword evidence="3" id="KW-0808">Transferase</keyword>
<evidence type="ECO:0000256" key="1">
    <source>
        <dbReference type="ARBA" id="ARBA00022842"/>
    </source>
</evidence>
<accession>A0A6N6VJL3</accession>
<gene>
    <name evidence="3" type="ORF">F2P47_08700</name>
</gene>
<dbReference type="PANTHER" id="PTHR43777:SF1">
    <property type="entry name" value="MOLYBDENUM COFACTOR CYTIDYLYLTRANSFERASE"/>
    <property type="match status" value="1"/>
</dbReference>
<dbReference type="InterPro" id="IPR001453">
    <property type="entry name" value="MoaB/Mog_dom"/>
</dbReference>
<dbReference type="InterPro" id="IPR036425">
    <property type="entry name" value="MoaB/Mog-like_dom_sf"/>
</dbReference>
<keyword evidence="4" id="KW-1185">Reference proteome</keyword>
<dbReference type="InterPro" id="IPR029044">
    <property type="entry name" value="Nucleotide-diphossugar_trans"/>
</dbReference>
<proteinExistence type="predicted"/>
<dbReference type="PIRSF" id="PIRSF036626">
    <property type="entry name" value="MPTBd_MobAlike"/>
    <property type="match status" value="1"/>
</dbReference>
<dbReference type="GO" id="GO:0016779">
    <property type="term" value="F:nucleotidyltransferase activity"/>
    <property type="evidence" value="ECO:0007669"/>
    <property type="project" value="UniProtKB-ARBA"/>
</dbReference>
<dbReference type="SUPFAM" id="SSF53218">
    <property type="entry name" value="Molybdenum cofactor biosynthesis proteins"/>
    <property type="match status" value="1"/>
</dbReference>
<dbReference type="EMBL" id="WESC01000007">
    <property type="protein sequence ID" value="KAB7740083.1"/>
    <property type="molecule type" value="Genomic_DNA"/>
</dbReference>
<dbReference type="PANTHER" id="PTHR43777">
    <property type="entry name" value="MOLYBDENUM COFACTOR CYTIDYLYLTRANSFERASE"/>
    <property type="match status" value="1"/>
</dbReference>
<dbReference type="Gene3D" id="3.40.980.10">
    <property type="entry name" value="MoaB/Mog-like domain"/>
    <property type="match status" value="1"/>
</dbReference>
<reference evidence="3 4" key="1">
    <citation type="submission" date="2019-09" db="EMBL/GenBank/DDBJ databases">
        <title>Parvibaculum sedimenti sp. nov., isolated from sediment.</title>
        <authorList>
            <person name="Wang Y."/>
        </authorList>
    </citation>
    <scope>NUCLEOTIDE SEQUENCE [LARGE SCALE GENOMIC DNA]</scope>
    <source>
        <strain evidence="3 4">HXT-9</strain>
    </source>
</reference>
<comment type="caution">
    <text evidence="3">The sequence shown here is derived from an EMBL/GenBank/DDBJ whole genome shotgun (WGS) entry which is preliminary data.</text>
</comment>
<evidence type="ECO:0000259" key="2">
    <source>
        <dbReference type="SMART" id="SM00852"/>
    </source>
</evidence>
<dbReference type="SMART" id="SM00852">
    <property type="entry name" value="MoCF_biosynth"/>
    <property type="match status" value="1"/>
</dbReference>
<dbReference type="Pfam" id="PF00994">
    <property type="entry name" value="MoCF_biosynth"/>
    <property type="match status" value="1"/>
</dbReference>
<dbReference type="CDD" id="cd04182">
    <property type="entry name" value="GT_2_like_f"/>
    <property type="match status" value="1"/>
</dbReference>
<sequence>MIFGEIETGDAEGAILAHSIRAGTLSFRKGRKLSPADVAGLQAAGIERIVAIRLEPGDVPEDESAAVLARALAGPGLSVAEPFTGRANLYAEADGILVYDRERLDRINLLDEALTVATLAPFETVAARQMIATVKVIPFAAPRTSLDRAAALAREGGPLLALHPFLHHRAALIATRLPATKESVLDKTREILAARLGSMGSEIAKEYRVPHEAQAVAGAVRDALAEGFSPVLVFGASAITDRRDVVPAGIVAAGGEILHFGMPVDPGNLMLLGRHGTTPVLGLPGCARSPKLNGFDWVLARLLAGLTVTREDVMRMGAGGLLKEIATRPQPREGRREDAPPKPFAPRIAALVLAAGRSSRMGATNKLTAEIEGQPMVARAVDAALASDASPVVVVTGHEDNAVRAVLAGRKIEIVHNPDYAEGLSTSLRAGVQALPDDVDAIFVCLGDMPDITPTHLNRLAAAFDPEEGRTICVPTFSGKRGNPVLWGAQYMAEMRDLKGDVGAKHLIGEHEDAVCEVPMPDEGIFRDIDTPDDLKWRNDHLSRK</sequence>
<dbReference type="AlphaFoldDB" id="A0A6N6VJL3"/>
<organism evidence="3 4">
    <name type="scientific">Parvibaculum sedimenti</name>
    <dbReference type="NCBI Taxonomy" id="2608632"/>
    <lineage>
        <taxon>Bacteria</taxon>
        <taxon>Pseudomonadati</taxon>
        <taxon>Pseudomonadota</taxon>
        <taxon>Alphaproteobacteria</taxon>
        <taxon>Hyphomicrobiales</taxon>
        <taxon>Parvibaculaceae</taxon>
        <taxon>Parvibaculum</taxon>
    </lineage>
</organism>
<dbReference type="Gene3D" id="3.90.550.10">
    <property type="entry name" value="Spore Coat Polysaccharide Biosynthesis Protein SpsA, Chain A"/>
    <property type="match status" value="1"/>
</dbReference>